<evidence type="ECO:0000256" key="1">
    <source>
        <dbReference type="ARBA" id="ARBA00004340"/>
    </source>
</evidence>
<evidence type="ECO:0000313" key="6">
    <source>
        <dbReference type="Proteomes" id="UP000736787"/>
    </source>
</evidence>
<evidence type="ECO:0000256" key="3">
    <source>
        <dbReference type="ARBA" id="ARBA00022525"/>
    </source>
</evidence>
<dbReference type="InterPro" id="IPR045379">
    <property type="entry name" value="Crinkler_N"/>
</dbReference>
<dbReference type="GO" id="GO:0043657">
    <property type="term" value="C:host cell"/>
    <property type="evidence" value="ECO:0007669"/>
    <property type="project" value="UniProtKB-SubCell"/>
</dbReference>
<name>A0A8T1AFE9_9STRA</name>
<evidence type="ECO:0000256" key="2">
    <source>
        <dbReference type="ARBA" id="ARBA00004613"/>
    </source>
</evidence>
<dbReference type="GO" id="GO:0005576">
    <property type="term" value="C:extracellular region"/>
    <property type="evidence" value="ECO:0007669"/>
    <property type="project" value="UniProtKB-SubCell"/>
</dbReference>
<dbReference type="Pfam" id="PF20147">
    <property type="entry name" value="Crinkler"/>
    <property type="match status" value="1"/>
</dbReference>
<organism evidence="5 6">
    <name type="scientific">Phytophthora cactorum</name>
    <dbReference type="NCBI Taxonomy" id="29920"/>
    <lineage>
        <taxon>Eukaryota</taxon>
        <taxon>Sar</taxon>
        <taxon>Stramenopiles</taxon>
        <taxon>Oomycota</taxon>
        <taxon>Peronosporomycetes</taxon>
        <taxon>Peronosporales</taxon>
        <taxon>Peronosporaceae</taxon>
        <taxon>Phytophthora</taxon>
    </lineage>
</organism>
<evidence type="ECO:0000256" key="4">
    <source>
        <dbReference type="SAM" id="MobiDB-lite"/>
    </source>
</evidence>
<feature type="compositionally biased region" description="Polar residues" evidence="4">
    <location>
        <begin position="37"/>
        <end position="48"/>
    </location>
</feature>
<accession>A0A8T1AFE9</accession>
<keyword evidence="3" id="KW-0964">Secreted</keyword>
<dbReference type="Proteomes" id="UP000736787">
    <property type="component" value="Unassembled WGS sequence"/>
</dbReference>
<evidence type="ECO:0000313" key="5">
    <source>
        <dbReference type="EMBL" id="KAG2881185.1"/>
    </source>
</evidence>
<comment type="caution">
    <text evidence="5">The sequence shown here is derived from an EMBL/GenBank/DDBJ whole genome shotgun (WGS) entry which is preliminary data.</text>
</comment>
<gene>
    <name evidence="5" type="ORF">PC117_g26433</name>
</gene>
<dbReference type="AlphaFoldDB" id="A0A8T1AFE9"/>
<protein>
    <submittedName>
        <fullName evidence="5">Uncharacterized protein</fullName>
    </submittedName>
</protein>
<dbReference type="EMBL" id="RCMK01002452">
    <property type="protein sequence ID" value="KAG2881185.1"/>
    <property type="molecule type" value="Genomic_DNA"/>
</dbReference>
<comment type="subcellular location">
    <subcellularLocation>
        <location evidence="1">Host cell</location>
    </subcellularLocation>
    <subcellularLocation>
        <location evidence="2">Secreted</location>
    </subcellularLocation>
</comment>
<feature type="region of interest" description="Disordered" evidence="4">
    <location>
        <begin position="37"/>
        <end position="59"/>
    </location>
</feature>
<proteinExistence type="predicted"/>
<feature type="compositionally biased region" description="Basic residues" evidence="4">
    <location>
        <begin position="49"/>
        <end position="59"/>
    </location>
</feature>
<reference evidence="5" key="1">
    <citation type="submission" date="2018-10" db="EMBL/GenBank/DDBJ databases">
        <title>Effector identification in a new, highly contiguous assembly of the strawberry crown rot pathogen Phytophthora cactorum.</title>
        <authorList>
            <person name="Armitage A.D."/>
            <person name="Nellist C.F."/>
            <person name="Bates H."/>
            <person name="Vickerstaff R.J."/>
            <person name="Harrison R.J."/>
        </authorList>
    </citation>
    <scope>NUCLEOTIDE SEQUENCE</scope>
    <source>
        <strain evidence="5">4040</strain>
    </source>
</reference>
<sequence length="59" mass="6286">MVKLFCAIDGVAESAFPVNIDAGQLVGDLKDAIKAKNSATTPKTCSSSWRRRRKAPAHG</sequence>